<dbReference type="PANTHER" id="PTHR35303:SF5">
    <property type="entry name" value="OS02G0197800 PROTEIN"/>
    <property type="match status" value="1"/>
</dbReference>
<evidence type="ECO:0000256" key="3">
    <source>
        <dbReference type="SAM" id="MobiDB-lite"/>
    </source>
</evidence>
<dbReference type="Proteomes" id="UP000674143">
    <property type="component" value="Unassembled WGS sequence"/>
</dbReference>
<reference evidence="6" key="1">
    <citation type="journal article" date="2021" name="Microbiol. Resour. Announc.">
        <title>LGAAP: Leishmaniinae Genome Assembly and Annotation Pipeline.</title>
        <authorList>
            <person name="Almutairi H."/>
            <person name="Urbaniak M.D."/>
            <person name="Bates M.D."/>
            <person name="Jariyapan N."/>
            <person name="Kwakye-Nuako G."/>
            <person name="Thomaz-Soccol V."/>
            <person name="Al-Salem W.S."/>
            <person name="Dillon R.J."/>
            <person name="Bates P.A."/>
            <person name="Gatherer D."/>
        </authorList>
    </citation>
    <scope>NUCLEOTIDE SEQUENCE [LARGE SCALE GENOMIC DNA]</scope>
</reference>
<keyword evidence="1" id="KW-0479">Metal-binding</keyword>
<dbReference type="RefSeq" id="XP_067063577.1">
    <property type="nucleotide sequence ID" value="XM_067207804.1"/>
</dbReference>
<feature type="compositionally biased region" description="Low complexity" evidence="3">
    <location>
        <begin position="278"/>
        <end position="299"/>
    </location>
</feature>
<proteinExistence type="predicted"/>
<evidence type="ECO:0000259" key="4">
    <source>
        <dbReference type="Pfam" id="PF06155"/>
    </source>
</evidence>
<dbReference type="GO" id="GO:0046872">
    <property type="term" value="F:metal ion binding"/>
    <property type="evidence" value="ECO:0007669"/>
    <property type="project" value="UniProtKB-KW"/>
</dbReference>
<accession>A0A836GR96</accession>
<dbReference type="InterPro" id="IPR010376">
    <property type="entry name" value="GBBH-like_N"/>
</dbReference>
<keyword evidence="2" id="KW-0408">Iron</keyword>
<dbReference type="PANTHER" id="PTHR35303">
    <property type="entry name" value="OS02G0197800 PROTEIN"/>
    <property type="match status" value="1"/>
</dbReference>
<feature type="region of interest" description="Disordered" evidence="3">
    <location>
        <begin position="263"/>
        <end position="299"/>
    </location>
</feature>
<evidence type="ECO:0000256" key="1">
    <source>
        <dbReference type="ARBA" id="ARBA00022723"/>
    </source>
</evidence>
<gene>
    <name evidence="5" type="ORF">LSCM4_05874</name>
</gene>
<dbReference type="GeneID" id="92361738"/>
<feature type="region of interest" description="Disordered" evidence="3">
    <location>
        <begin position="1"/>
        <end position="23"/>
    </location>
</feature>
<dbReference type="AlphaFoldDB" id="A0A836GR96"/>
<feature type="region of interest" description="Disordered" evidence="3">
    <location>
        <begin position="421"/>
        <end position="451"/>
    </location>
</feature>
<name>A0A836GR96_9TRYP</name>
<dbReference type="Pfam" id="PF06155">
    <property type="entry name" value="GBBH-like_N"/>
    <property type="match status" value="1"/>
</dbReference>
<dbReference type="EMBL" id="JAFHLR010000021">
    <property type="protein sequence ID" value="KAG5479866.1"/>
    <property type="molecule type" value="Genomic_DNA"/>
</dbReference>
<feature type="domain" description="Gamma-butyrobetaine hydroxylase-like N-terminal" evidence="4">
    <location>
        <begin position="342"/>
        <end position="401"/>
    </location>
</feature>
<organism evidence="5 6">
    <name type="scientific">Leishmania orientalis</name>
    <dbReference type="NCBI Taxonomy" id="2249476"/>
    <lineage>
        <taxon>Eukaryota</taxon>
        <taxon>Discoba</taxon>
        <taxon>Euglenozoa</taxon>
        <taxon>Kinetoplastea</taxon>
        <taxon>Metakinetoplastina</taxon>
        <taxon>Trypanosomatida</taxon>
        <taxon>Trypanosomatidae</taxon>
        <taxon>Leishmaniinae</taxon>
        <taxon>Leishmania</taxon>
    </lineage>
</organism>
<dbReference type="KEGG" id="loi:92361738"/>
<evidence type="ECO:0000256" key="2">
    <source>
        <dbReference type="ARBA" id="ARBA00023004"/>
    </source>
</evidence>
<evidence type="ECO:0000313" key="6">
    <source>
        <dbReference type="Proteomes" id="UP000674143"/>
    </source>
</evidence>
<dbReference type="Gene3D" id="3.30.2020.30">
    <property type="match status" value="1"/>
</dbReference>
<dbReference type="InterPro" id="IPR038492">
    <property type="entry name" value="GBBH-like_N_sf"/>
</dbReference>
<evidence type="ECO:0000313" key="5">
    <source>
        <dbReference type="EMBL" id="KAG5479866.1"/>
    </source>
</evidence>
<sequence length="451" mass="49041">MSQTPGGRGRGTRRRHPSSRPLLSPLHKLGCACSPGSASRSRLRGDVVKQSLFACTPLYVVADAFSYQEGATQRLIAHKAKGFCCGSWCQCCWWLHGHTSCTEVSRYVLCPFVFRIFAEMHGGVGRACAASAIAPTCLRCRRAAAPSLPSLVPLPTVYASATASRLFTTSFLSKLGDSVASKVSQLAENVWLADERLVTESRRKLEPQRVANTTLAERLAAQRNVRQRLVPTCVTIDKSRQYVEFTWPAEAVEVMRTVSLESGAPDAKEPPITLCGESSSVAASATTDGSSSAGSAAPSPATEHAVASIDCAPCGELMRTPSPAPRSLYSPSGMPLRTRALAEYLRAYTPSTDGPFSGKDIVIYGRRGIKITKVIPVGNYALRFVFSDDHNGGIYSYEYLYYLTGPTKYRLMRGYITELRQRRKPRDPPKRAPSTKYAEAITRSAATAPQQ</sequence>
<protein>
    <recommendedName>
        <fullName evidence="4">Gamma-butyrobetaine hydroxylase-like N-terminal domain-containing protein</fullName>
    </recommendedName>
</protein>
<comment type="caution">
    <text evidence="5">The sequence shown here is derived from an EMBL/GenBank/DDBJ whole genome shotgun (WGS) entry which is preliminary data.</text>
</comment>
<reference evidence="6" key="2">
    <citation type="journal article" date="2021" name="Sci. Data">
        <title>Chromosome-scale genome sequencing, assembly and annotation of six genomes from subfamily Leishmaniinae.</title>
        <authorList>
            <person name="Almutairi H."/>
            <person name="Urbaniak M.D."/>
            <person name="Bates M.D."/>
            <person name="Jariyapan N."/>
            <person name="Kwakye-Nuako G."/>
            <person name="Thomaz Soccol V."/>
            <person name="Al-Salem W.S."/>
            <person name="Dillon R.J."/>
            <person name="Bates P.A."/>
            <person name="Gatherer D."/>
        </authorList>
    </citation>
    <scope>NUCLEOTIDE SEQUENCE [LARGE SCALE GENOMIC DNA]</scope>
</reference>
<keyword evidence="6" id="KW-1185">Reference proteome</keyword>